<dbReference type="STRING" id="1619308.B5808_16100"/>
<dbReference type="AlphaFoldDB" id="A0A1X9LMY7"/>
<dbReference type="Gene3D" id="3.90.180.10">
    <property type="entry name" value="Medium-chain alcohol dehydrogenases, catalytic domain"/>
    <property type="match status" value="1"/>
</dbReference>
<accession>A0A1X9LMY7</accession>
<dbReference type="InterPro" id="IPR011032">
    <property type="entry name" value="GroES-like_sf"/>
</dbReference>
<evidence type="ECO:0000313" key="2">
    <source>
        <dbReference type="Proteomes" id="UP000192775"/>
    </source>
</evidence>
<dbReference type="RefSeq" id="WP_085020713.1">
    <property type="nucleotide sequence ID" value="NZ_BMHD01000001.1"/>
</dbReference>
<dbReference type="SMART" id="SM00829">
    <property type="entry name" value="PKS_ER"/>
    <property type="match status" value="1"/>
</dbReference>
<dbReference type="InterPro" id="IPR020843">
    <property type="entry name" value="ER"/>
</dbReference>
<dbReference type="KEGG" id="cphy:B5808_16100"/>
<protein>
    <submittedName>
        <fullName evidence="1">NADPH:quinone reductase</fullName>
    </submittedName>
</protein>
<dbReference type="PANTHER" id="PTHR44013">
    <property type="entry name" value="ZINC-TYPE ALCOHOL DEHYDROGENASE-LIKE PROTEIN C16A3.02C"/>
    <property type="match status" value="1"/>
</dbReference>
<evidence type="ECO:0000313" key="1">
    <source>
        <dbReference type="EMBL" id="ARJ06575.1"/>
    </source>
</evidence>
<reference evidence="1 2" key="1">
    <citation type="submission" date="2017-04" db="EMBL/GenBank/DDBJ databases">
        <authorList>
            <person name="Afonso C.L."/>
            <person name="Miller P.J."/>
            <person name="Scott M.A."/>
            <person name="Spackman E."/>
            <person name="Goraichik I."/>
            <person name="Dimitrov K.M."/>
            <person name="Suarez D.L."/>
            <person name="Swayne D.E."/>
        </authorList>
    </citation>
    <scope>NUCLEOTIDE SEQUENCE [LARGE SCALE GENOMIC DNA]</scope>
    <source>
        <strain evidence="2">XA(T)</strain>
    </source>
</reference>
<dbReference type="Proteomes" id="UP000192775">
    <property type="component" value="Chromosome"/>
</dbReference>
<dbReference type="InterPro" id="IPR013154">
    <property type="entry name" value="ADH-like_N"/>
</dbReference>
<dbReference type="SUPFAM" id="SSF50129">
    <property type="entry name" value="GroES-like"/>
    <property type="match status" value="1"/>
</dbReference>
<dbReference type="SUPFAM" id="SSF51735">
    <property type="entry name" value="NAD(P)-binding Rossmann-fold domains"/>
    <property type="match status" value="1"/>
</dbReference>
<dbReference type="Pfam" id="PF13602">
    <property type="entry name" value="ADH_zinc_N_2"/>
    <property type="match status" value="1"/>
</dbReference>
<organism evidence="1 2">
    <name type="scientific">Cnuibacter physcomitrellae</name>
    <dbReference type="NCBI Taxonomy" id="1619308"/>
    <lineage>
        <taxon>Bacteria</taxon>
        <taxon>Bacillati</taxon>
        <taxon>Actinomycetota</taxon>
        <taxon>Actinomycetes</taxon>
        <taxon>Micrococcales</taxon>
        <taxon>Microbacteriaceae</taxon>
        <taxon>Cnuibacter</taxon>
    </lineage>
</organism>
<gene>
    <name evidence="1" type="ORF">B5808_16100</name>
</gene>
<dbReference type="PANTHER" id="PTHR44013:SF1">
    <property type="entry name" value="ZINC-TYPE ALCOHOL DEHYDROGENASE-LIKE PROTEIN C16A3.02C"/>
    <property type="match status" value="1"/>
</dbReference>
<name>A0A1X9LMY7_9MICO</name>
<dbReference type="InterPro" id="IPR036291">
    <property type="entry name" value="NAD(P)-bd_dom_sf"/>
</dbReference>
<dbReference type="Pfam" id="PF08240">
    <property type="entry name" value="ADH_N"/>
    <property type="match status" value="1"/>
</dbReference>
<keyword evidence="2" id="KW-1185">Reference proteome</keyword>
<dbReference type="GO" id="GO:0016491">
    <property type="term" value="F:oxidoreductase activity"/>
    <property type="evidence" value="ECO:0007669"/>
    <property type="project" value="InterPro"/>
</dbReference>
<dbReference type="EMBL" id="CP020715">
    <property type="protein sequence ID" value="ARJ06575.1"/>
    <property type="molecule type" value="Genomic_DNA"/>
</dbReference>
<proteinExistence type="predicted"/>
<dbReference type="InterPro" id="IPR052733">
    <property type="entry name" value="Chloroplast_QOR"/>
</dbReference>
<sequence>MKAVRFHEFGAPEVLQYEDVEQPTPGDGETLVAVTASAFNPADNSIRAGNLRAIPIALPHTPGYDVAGTVDGRPVVGFLPMDKDGAAAEYVVAPTSALVDAPRSIDLADAAGLPSVALTAYQGLVDHAGLTAGQRILITGAGGTVGHYAVQLAAQAGAHVIATASPSSRDAVAAAGAAEVIDHTSTDVVAAVGEQVDVVYNLAPSTPEEMTAYLGLVRDGGVIVTTTAWLPAPSDEARGVRGITEFVRPDAAQLTALVELLDAGELTLAPTRRVALADLASVHAEAAAGTLRGKVVVLP</sequence>
<dbReference type="Gene3D" id="3.40.50.720">
    <property type="entry name" value="NAD(P)-binding Rossmann-like Domain"/>
    <property type="match status" value="1"/>
</dbReference>
<dbReference type="CDD" id="cd05289">
    <property type="entry name" value="MDR_like_2"/>
    <property type="match status" value="1"/>
</dbReference>